<gene>
    <name evidence="2" type="ORF">CBR_g51128</name>
</gene>
<evidence type="ECO:0000256" key="1">
    <source>
        <dbReference type="SAM" id="MobiDB-lite"/>
    </source>
</evidence>
<keyword evidence="3" id="KW-1185">Reference proteome</keyword>
<evidence type="ECO:0000313" key="3">
    <source>
        <dbReference type="Proteomes" id="UP000265515"/>
    </source>
</evidence>
<sequence length="257" mass="27325">MMMSSARRAMCNDGTARKWLWCLNRRTVILSLCFFLTATTSWGTCSVSAHILASDLVPAEWGLAANTPAANAGQSFCRFTNDSTLPATAMRKQFCCNVTSHLIDDVTQINIYKASANETGVPTTGSVIALPTANGGVTLQMHTPVFVGCAFNISWDTYKSVHDEVENYLLVVSTTKNTTGGFKGQMYDGPGEMPANGHYDRNAAGGDSSHAGHTAGAPPAGEALKNGVVNQKRLPTIATWVTVALLVAAAHLQQITL</sequence>
<comment type="caution">
    <text evidence="2">The sequence shown here is derived from an EMBL/GenBank/DDBJ whole genome shotgun (WGS) entry which is preliminary data.</text>
</comment>
<reference evidence="2 3" key="1">
    <citation type="journal article" date="2018" name="Cell">
        <title>The Chara Genome: Secondary Complexity and Implications for Plant Terrestrialization.</title>
        <authorList>
            <person name="Nishiyama T."/>
            <person name="Sakayama H."/>
            <person name="Vries J.D."/>
            <person name="Buschmann H."/>
            <person name="Saint-Marcoux D."/>
            <person name="Ullrich K.K."/>
            <person name="Haas F.B."/>
            <person name="Vanderstraeten L."/>
            <person name="Becker D."/>
            <person name="Lang D."/>
            <person name="Vosolsobe S."/>
            <person name="Rombauts S."/>
            <person name="Wilhelmsson P.K.I."/>
            <person name="Janitza P."/>
            <person name="Kern R."/>
            <person name="Heyl A."/>
            <person name="Rumpler F."/>
            <person name="Villalobos L.I.A.C."/>
            <person name="Clay J.M."/>
            <person name="Skokan R."/>
            <person name="Toyoda A."/>
            <person name="Suzuki Y."/>
            <person name="Kagoshima H."/>
            <person name="Schijlen E."/>
            <person name="Tajeshwar N."/>
            <person name="Catarino B."/>
            <person name="Hetherington A.J."/>
            <person name="Saltykova A."/>
            <person name="Bonnot C."/>
            <person name="Breuninger H."/>
            <person name="Symeonidi A."/>
            <person name="Radhakrishnan G.V."/>
            <person name="Van Nieuwerburgh F."/>
            <person name="Deforce D."/>
            <person name="Chang C."/>
            <person name="Karol K.G."/>
            <person name="Hedrich R."/>
            <person name="Ulvskov P."/>
            <person name="Glockner G."/>
            <person name="Delwiche C.F."/>
            <person name="Petrasek J."/>
            <person name="Van de Peer Y."/>
            <person name="Friml J."/>
            <person name="Beilby M."/>
            <person name="Dolan L."/>
            <person name="Kohara Y."/>
            <person name="Sugano S."/>
            <person name="Fujiyama A."/>
            <person name="Delaux P.-M."/>
            <person name="Quint M."/>
            <person name="TheiBen G."/>
            <person name="Hagemann M."/>
            <person name="Harholt J."/>
            <person name="Dunand C."/>
            <person name="Zachgo S."/>
            <person name="Langdale J."/>
            <person name="Maumus F."/>
            <person name="Straeten D.V.D."/>
            <person name="Gould S.B."/>
            <person name="Rensing S.A."/>
        </authorList>
    </citation>
    <scope>NUCLEOTIDE SEQUENCE [LARGE SCALE GENOMIC DNA]</scope>
    <source>
        <strain evidence="2 3">S276</strain>
    </source>
</reference>
<accession>A0A388M7X0</accession>
<protein>
    <submittedName>
        <fullName evidence="2">Uncharacterized protein</fullName>
    </submittedName>
</protein>
<dbReference type="Gramene" id="GBG90684">
    <property type="protein sequence ID" value="GBG90684"/>
    <property type="gene ID" value="CBR_g51128"/>
</dbReference>
<dbReference type="Proteomes" id="UP000265515">
    <property type="component" value="Unassembled WGS sequence"/>
</dbReference>
<dbReference type="EMBL" id="BFEA01000832">
    <property type="protein sequence ID" value="GBG90684.1"/>
    <property type="molecule type" value="Genomic_DNA"/>
</dbReference>
<organism evidence="2 3">
    <name type="scientific">Chara braunii</name>
    <name type="common">Braun's stonewort</name>
    <dbReference type="NCBI Taxonomy" id="69332"/>
    <lineage>
        <taxon>Eukaryota</taxon>
        <taxon>Viridiplantae</taxon>
        <taxon>Streptophyta</taxon>
        <taxon>Charophyceae</taxon>
        <taxon>Charales</taxon>
        <taxon>Characeae</taxon>
        <taxon>Chara</taxon>
    </lineage>
</organism>
<evidence type="ECO:0000313" key="2">
    <source>
        <dbReference type="EMBL" id="GBG90684.1"/>
    </source>
</evidence>
<feature type="region of interest" description="Disordered" evidence="1">
    <location>
        <begin position="190"/>
        <end position="223"/>
    </location>
</feature>
<feature type="compositionally biased region" description="Low complexity" evidence="1">
    <location>
        <begin position="211"/>
        <end position="223"/>
    </location>
</feature>
<dbReference type="AlphaFoldDB" id="A0A388M7X0"/>
<name>A0A388M7X0_CHABU</name>
<proteinExistence type="predicted"/>